<dbReference type="Proteomes" id="UP000325291">
    <property type="component" value="Unassembled WGS sequence"/>
</dbReference>
<dbReference type="GO" id="GO:1904680">
    <property type="term" value="F:peptide transmembrane transporter activity"/>
    <property type="evidence" value="ECO:0007669"/>
    <property type="project" value="TreeGrafter"/>
</dbReference>
<dbReference type="Gene3D" id="3.40.190.10">
    <property type="entry name" value="Periplasmic binding protein-like II"/>
    <property type="match status" value="1"/>
</dbReference>
<name>A0A5A9ZVV1_9RHOB</name>
<dbReference type="AlphaFoldDB" id="A0A5A9ZVV1"/>
<dbReference type="GO" id="GO:0043190">
    <property type="term" value="C:ATP-binding cassette (ABC) transporter complex"/>
    <property type="evidence" value="ECO:0007669"/>
    <property type="project" value="InterPro"/>
</dbReference>
<dbReference type="PROSITE" id="PS51318">
    <property type="entry name" value="TAT"/>
    <property type="match status" value="1"/>
</dbReference>
<accession>A0A5A9ZVV1</accession>
<dbReference type="PIRSF" id="PIRSF002741">
    <property type="entry name" value="MppA"/>
    <property type="match status" value="1"/>
</dbReference>
<sequence>MTQTINGKPVHKTAWTYVKDFKAGKLSRREFLARTTALGVTATAAYTMGGLAQPARAQADIQQGGTLRIQQSVKGMKDPRAYDWSEIGNQSRGFLEYLVEYNADGTFRPMLLESWEVNDTATQYILNVRQGAKWNNGDDFTAEDVARNIAGWCDKSIEANSMASRMGGLIDEESGKARDGAIEVRDSHTVVLNLSLPDVSVIANMSDYPAAITHSSYDGGDPFANGIGTGPFAPVSIEVGVKCVLERAADHDWWGTEVYGGPYVDRVEFIDYGTDPSAFIAAAESDEVDLLYETVGEFIDVMDAIGWTQTETVTAATLVFRGNQEAEVDGMKPYADKRVRQALALAVDNSFLLELGYSNRGEVAENHHVCPIHPAYADIGPAPHDPARAKALMEEAGMADFEHELITVDDDWQRNTGDALAAQLRDAGINAKRTVLPGNTFWNKWTEYPFSATQWNHRPLDVQILTLAYRSGEAWNEAAYSSAEYDALINDANAIADADERRVVVEKIERLLREDGVIIQPYWRSLYNHHNGNLVNAAKHPSHEIHLYKIGFAA</sequence>
<evidence type="ECO:0000256" key="2">
    <source>
        <dbReference type="ARBA" id="ARBA00005695"/>
    </source>
</evidence>
<reference evidence="4 5" key="1">
    <citation type="submission" date="2019-07" db="EMBL/GenBank/DDBJ databases">
        <title>Aquicoccus porphyridii gen. nov., sp. nov., isolated from a small marine red alga, Porphyridium marinum.</title>
        <authorList>
            <person name="Liu L."/>
        </authorList>
    </citation>
    <scope>NUCLEOTIDE SEQUENCE [LARGE SCALE GENOMIC DNA]</scope>
    <source>
        <strain evidence="4 5">L1 8-17</strain>
    </source>
</reference>
<dbReference type="CDD" id="cd08503">
    <property type="entry name" value="PBP2_NikA_DppA_OppA_like_17"/>
    <property type="match status" value="1"/>
</dbReference>
<organism evidence="4 5">
    <name type="scientific">Aquicoccus porphyridii</name>
    <dbReference type="NCBI Taxonomy" id="1852029"/>
    <lineage>
        <taxon>Bacteria</taxon>
        <taxon>Pseudomonadati</taxon>
        <taxon>Pseudomonadota</taxon>
        <taxon>Alphaproteobacteria</taxon>
        <taxon>Rhodobacterales</taxon>
        <taxon>Paracoccaceae</taxon>
        <taxon>Aquicoccus</taxon>
    </lineage>
</organism>
<comment type="caution">
    <text evidence="4">The sequence shown here is derived from an EMBL/GenBank/DDBJ whole genome shotgun (WGS) entry which is preliminary data.</text>
</comment>
<protein>
    <submittedName>
        <fullName evidence="4">ABC transporter substrate-binding protein</fullName>
    </submittedName>
</protein>
<dbReference type="InterPro" id="IPR039424">
    <property type="entry name" value="SBP_5"/>
</dbReference>
<dbReference type="Pfam" id="PF00496">
    <property type="entry name" value="SBP_bac_5"/>
    <property type="match status" value="1"/>
</dbReference>
<dbReference type="InterPro" id="IPR030678">
    <property type="entry name" value="Peptide/Ni-bd"/>
</dbReference>
<comment type="similarity">
    <text evidence="2">Belongs to the bacterial solute-binding protein 5 family.</text>
</comment>
<dbReference type="SUPFAM" id="SSF53850">
    <property type="entry name" value="Periplasmic binding protein-like II"/>
    <property type="match status" value="1"/>
</dbReference>
<dbReference type="GO" id="GO:0030288">
    <property type="term" value="C:outer membrane-bounded periplasmic space"/>
    <property type="evidence" value="ECO:0007669"/>
    <property type="project" value="UniProtKB-ARBA"/>
</dbReference>
<dbReference type="EMBL" id="VINQ01000001">
    <property type="protein sequence ID" value="KAA0921046.1"/>
    <property type="molecule type" value="Genomic_DNA"/>
</dbReference>
<keyword evidence="5" id="KW-1185">Reference proteome</keyword>
<gene>
    <name evidence="4" type="ORF">FLO80_02425</name>
</gene>
<evidence type="ECO:0000313" key="4">
    <source>
        <dbReference type="EMBL" id="KAA0921046.1"/>
    </source>
</evidence>
<evidence type="ECO:0000256" key="1">
    <source>
        <dbReference type="ARBA" id="ARBA00004418"/>
    </source>
</evidence>
<dbReference type="PANTHER" id="PTHR30290">
    <property type="entry name" value="PERIPLASMIC BINDING COMPONENT OF ABC TRANSPORTER"/>
    <property type="match status" value="1"/>
</dbReference>
<evidence type="ECO:0000313" key="5">
    <source>
        <dbReference type="Proteomes" id="UP000325291"/>
    </source>
</evidence>
<proteinExistence type="inferred from homology"/>
<dbReference type="InterPro" id="IPR006311">
    <property type="entry name" value="TAT_signal"/>
</dbReference>
<evidence type="ECO:0000259" key="3">
    <source>
        <dbReference type="Pfam" id="PF00496"/>
    </source>
</evidence>
<dbReference type="GO" id="GO:0015833">
    <property type="term" value="P:peptide transport"/>
    <property type="evidence" value="ECO:0007669"/>
    <property type="project" value="TreeGrafter"/>
</dbReference>
<dbReference type="RefSeq" id="WP_111361932.1">
    <property type="nucleotide sequence ID" value="NZ_VINQ01000001.1"/>
</dbReference>
<dbReference type="InterPro" id="IPR000914">
    <property type="entry name" value="SBP_5_dom"/>
</dbReference>
<dbReference type="Gene3D" id="3.10.105.10">
    <property type="entry name" value="Dipeptide-binding Protein, Domain 3"/>
    <property type="match status" value="1"/>
</dbReference>
<feature type="domain" description="Solute-binding protein family 5" evidence="3">
    <location>
        <begin position="107"/>
        <end position="472"/>
    </location>
</feature>
<comment type="subcellular location">
    <subcellularLocation>
        <location evidence="1">Periplasm</location>
    </subcellularLocation>
</comment>